<name>A0A3A9IF47_AERVE</name>
<protein>
    <submittedName>
        <fullName evidence="2">Tellurite resistance protein</fullName>
    </submittedName>
</protein>
<feature type="domain" description="Co-chaperone DjlA N-terminal" evidence="1">
    <location>
        <begin position="29"/>
        <end position="145"/>
    </location>
</feature>
<organism evidence="2 3">
    <name type="scientific">Aeromonas veronii</name>
    <dbReference type="NCBI Taxonomy" id="654"/>
    <lineage>
        <taxon>Bacteria</taxon>
        <taxon>Pseudomonadati</taxon>
        <taxon>Pseudomonadota</taxon>
        <taxon>Gammaproteobacteria</taxon>
        <taxon>Aeromonadales</taxon>
        <taxon>Aeromonadaceae</taxon>
        <taxon>Aeromonas</taxon>
    </lineage>
</organism>
<comment type="caution">
    <text evidence="2">The sequence shown here is derived from an EMBL/GenBank/DDBJ whole genome shotgun (WGS) entry which is preliminary data.</text>
</comment>
<proteinExistence type="predicted"/>
<dbReference type="Pfam" id="PF05099">
    <property type="entry name" value="TerB"/>
    <property type="match status" value="1"/>
</dbReference>
<evidence type="ECO:0000259" key="1">
    <source>
        <dbReference type="Pfam" id="PF05099"/>
    </source>
</evidence>
<dbReference type="RefSeq" id="WP_120416398.1">
    <property type="nucleotide sequence ID" value="NZ_RAWX01000009.1"/>
</dbReference>
<dbReference type="CDD" id="cd07176">
    <property type="entry name" value="terB"/>
    <property type="match status" value="1"/>
</dbReference>
<sequence length="146" mass="16119">MFGIGKLFGKKATAARTELKKLENRDLMEAVVGGCMLIAFADGECEEAELKTIESLLRTSKALEGFGHEVTDTMNRFTERLHAGYRVARLEIMREIGDVKSNRNEAEDVLVSMLTVALADGEIEPEEQKELDAVANALGLRLADYV</sequence>
<gene>
    <name evidence="2" type="ORF">D6R50_24145</name>
</gene>
<dbReference type="SUPFAM" id="SSF158682">
    <property type="entry name" value="TerB-like"/>
    <property type="match status" value="1"/>
</dbReference>
<reference evidence="2 3" key="1">
    <citation type="submission" date="2018-09" db="EMBL/GenBank/DDBJ databases">
        <title>Genome sequencing of Aeromonas veronii MS-17-88.</title>
        <authorList>
            <person name="Tekedar H.C."/>
            <person name="Arick M.A."/>
            <person name="Hsu C.-Y."/>
            <person name="Thrash A."/>
            <person name="Karsi A."/>
            <person name="Lawrence M.L."/>
            <person name="Abdelhamed H."/>
        </authorList>
    </citation>
    <scope>NUCLEOTIDE SEQUENCE [LARGE SCALE GENOMIC DNA]</scope>
    <source>
        <strain evidence="2 3">MS 17-88</strain>
    </source>
</reference>
<dbReference type="AlphaFoldDB" id="A0A3A9IF47"/>
<evidence type="ECO:0000313" key="3">
    <source>
        <dbReference type="Proteomes" id="UP000281725"/>
    </source>
</evidence>
<dbReference type="Proteomes" id="UP000281725">
    <property type="component" value="Unassembled WGS sequence"/>
</dbReference>
<dbReference type="InterPro" id="IPR007791">
    <property type="entry name" value="DjlA_N"/>
</dbReference>
<dbReference type="EMBL" id="RAWX01000009">
    <property type="protein sequence ID" value="RKJ83796.1"/>
    <property type="molecule type" value="Genomic_DNA"/>
</dbReference>
<dbReference type="Gene3D" id="1.10.3680.10">
    <property type="entry name" value="TerB-like"/>
    <property type="match status" value="1"/>
</dbReference>
<accession>A0A3A9IF47</accession>
<evidence type="ECO:0000313" key="2">
    <source>
        <dbReference type="EMBL" id="RKJ83796.1"/>
    </source>
</evidence>
<dbReference type="InterPro" id="IPR029024">
    <property type="entry name" value="TerB-like"/>
</dbReference>